<sequence>MKNNLGFLEEIDDLRTVWPKEASDFTPWLAANIDRLSKAVGIDIDIEETESAVGDFSVDIFAVDADTGRKIVIENQLEATDHDHLGKLITYASGKSAGLVIWIVKKAREEHRAAIEWLNSHTTEDIGFILCELKLYHIGDSDVAPAFVVIEQPNDWAKGMKQPKAVVQKKKLPRITDMLSWGVVKVGDIITSKYSDEEVTLLENGHVSTENGELSLLEWLKNATGWPSVHTYKFAIHKKTGKTLSELRKEYMQEHSVEE</sequence>
<dbReference type="EMBL" id="FMYW01000003">
    <property type="protein sequence ID" value="SDC16352.1"/>
    <property type="molecule type" value="Genomic_DNA"/>
</dbReference>
<dbReference type="Gene3D" id="3.40.1350.10">
    <property type="match status" value="1"/>
</dbReference>
<accession>A0A1G6JBU3</accession>
<organism evidence="1 2">
    <name type="scientific">Succiniclasticum ruminis</name>
    <dbReference type="NCBI Taxonomy" id="40841"/>
    <lineage>
        <taxon>Bacteria</taxon>
        <taxon>Bacillati</taxon>
        <taxon>Bacillota</taxon>
        <taxon>Negativicutes</taxon>
        <taxon>Acidaminococcales</taxon>
        <taxon>Acidaminococcaceae</taxon>
        <taxon>Succiniclasticum</taxon>
    </lineage>
</organism>
<reference evidence="2" key="1">
    <citation type="submission" date="2016-10" db="EMBL/GenBank/DDBJ databases">
        <authorList>
            <person name="Varghese N."/>
            <person name="Submissions S."/>
        </authorList>
    </citation>
    <scope>NUCLEOTIDE SEQUENCE [LARGE SCALE GENOMIC DNA]</scope>
    <source>
        <strain evidence="2">DSM 11005</strain>
    </source>
</reference>
<keyword evidence="2" id="KW-1185">Reference proteome</keyword>
<name>A0A1G6JBU3_9FIRM</name>
<dbReference type="GO" id="GO:0003676">
    <property type="term" value="F:nucleic acid binding"/>
    <property type="evidence" value="ECO:0007669"/>
    <property type="project" value="InterPro"/>
</dbReference>
<evidence type="ECO:0000313" key="1">
    <source>
        <dbReference type="EMBL" id="SDC16352.1"/>
    </source>
</evidence>
<dbReference type="InterPro" id="IPR011856">
    <property type="entry name" value="tRNA_endonuc-like_dom_sf"/>
</dbReference>
<proteinExistence type="predicted"/>
<evidence type="ECO:0000313" key="2">
    <source>
        <dbReference type="Proteomes" id="UP000198943"/>
    </source>
</evidence>
<dbReference type="Proteomes" id="UP000198943">
    <property type="component" value="Unassembled WGS sequence"/>
</dbReference>
<protein>
    <submittedName>
        <fullName evidence="1">Uncharacterized protein</fullName>
    </submittedName>
</protein>
<dbReference type="RefSeq" id="WP_143005951.1">
    <property type="nucleotide sequence ID" value="NZ_FMYW01000003.1"/>
</dbReference>
<dbReference type="AlphaFoldDB" id="A0A1G6JBU3"/>
<gene>
    <name evidence="1" type="ORF">SAMN04487864_10354</name>
</gene>
<dbReference type="OrthoDB" id="570199at2"/>